<dbReference type="STRING" id="1464122.SAMN05421737_104225"/>
<dbReference type="InterPro" id="IPR011991">
    <property type="entry name" value="ArsR-like_HTH"/>
</dbReference>
<evidence type="ECO:0000256" key="1">
    <source>
        <dbReference type="ARBA" id="ARBA00023015"/>
    </source>
</evidence>
<evidence type="ECO:0000259" key="4">
    <source>
        <dbReference type="PROSITE" id="PS50987"/>
    </source>
</evidence>
<dbReference type="Gene3D" id="1.10.10.10">
    <property type="entry name" value="Winged helix-like DNA-binding domain superfamily/Winged helix DNA-binding domain"/>
    <property type="match status" value="1"/>
</dbReference>
<reference evidence="6" key="1">
    <citation type="submission" date="2016-09" db="EMBL/GenBank/DDBJ databases">
        <authorList>
            <person name="Varghese N."/>
            <person name="Submissions S."/>
        </authorList>
    </citation>
    <scope>NUCLEOTIDE SEQUENCE [LARGE SCALE GENOMIC DNA]</scope>
    <source>
        <strain evidence="6">25nlg</strain>
    </source>
</reference>
<feature type="domain" description="HTH arsR-type" evidence="4">
    <location>
        <begin position="1"/>
        <end position="88"/>
    </location>
</feature>
<proteinExistence type="predicted"/>
<dbReference type="PANTHER" id="PTHR33154">
    <property type="entry name" value="TRANSCRIPTIONAL REGULATOR, ARSR FAMILY"/>
    <property type="match status" value="1"/>
</dbReference>
<dbReference type="PANTHER" id="PTHR33154:SF33">
    <property type="entry name" value="TRANSCRIPTIONAL REPRESSOR SDPR"/>
    <property type="match status" value="1"/>
</dbReference>
<dbReference type="SMART" id="SM00418">
    <property type="entry name" value="HTH_ARSR"/>
    <property type="match status" value="1"/>
</dbReference>
<keyword evidence="6" id="KW-1185">Reference proteome</keyword>
<organism evidence="5 6">
    <name type="scientific">Shouchella lonarensis</name>
    <dbReference type="NCBI Taxonomy" id="1464122"/>
    <lineage>
        <taxon>Bacteria</taxon>
        <taxon>Bacillati</taxon>
        <taxon>Bacillota</taxon>
        <taxon>Bacilli</taxon>
        <taxon>Bacillales</taxon>
        <taxon>Bacillaceae</taxon>
        <taxon>Shouchella</taxon>
    </lineage>
</organism>
<dbReference type="AlphaFoldDB" id="A0A1G6HXQ6"/>
<sequence>MKITIFSALADHNRLRIVKLLQGGALTVGEIATLLELRQPQVSKHLRVLFETGFVQVQADANRRYYHLCPEPFQEMDIWLSGYLKMWEERFERLDHYLERVQSKGIKSDEEE</sequence>
<dbReference type="RefSeq" id="WP_090775337.1">
    <property type="nucleotide sequence ID" value="NZ_FMYM01000004.1"/>
</dbReference>
<keyword evidence="3" id="KW-0804">Transcription</keyword>
<dbReference type="InterPro" id="IPR051081">
    <property type="entry name" value="HTH_MetalResp_TranReg"/>
</dbReference>
<evidence type="ECO:0000313" key="5">
    <source>
        <dbReference type="EMBL" id="SDB99001.1"/>
    </source>
</evidence>
<evidence type="ECO:0000313" key="6">
    <source>
        <dbReference type="Proteomes" id="UP000242662"/>
    </source>
</evidence>
<keyword evidence="1" id="KW-0805">Transcription regulation</keyword>
<accession>A0A1G6HXQ6</accession>
<dbReference type="GO" id="GO:0003700">
    <property type="term" value="F:DNA-binding transcription factor activity"/>
    <property type="evidence" value="ECO:0007669"/>
    <property type="project" value="InterPro"/>
</dbReference>
<dbReference type="Proteomes" id="UP000242662">
    <property type="component" value="Unassembled WGS sequence"/>
</dbReference>
<name>A0A1G6HXQ6_9BACI</name>
<dbReference type="Pfam" id="PF01022">
    <property type="entry name" value="HTH_5"/>
    <property type="match status" value="1"/>
</dbReference>
<dbReference type="NCBIfam" id="NF033788">
    <property type="entry name" value="HTH_metalloreg"/>
    <property type="match status" value="1"/>
</dbReference>
<dbReference type="PRINTS" id="PR00778">
    <property type="entry name" value="HTHARSR"/>
</dbReference>
<evidence type="ECO:0000256" key="3">
    <source>
        <dbReference type="ARBA" id="ARBA00023163"/>
    </source>
</evidence>
<dbReference type="InterPro" id="IPR036388">
    <property type="entry name" value="WH-like_DNA-bd_sf"/>
</dbReference>
<dbReference type="PROSITE" id="PS50987">
    <property type="entry name" value="HTH_ARSR_2"/>
    <property type="match status" value="1"/>
</dbReference>
<dbReference type="InterPro" id="IPR036390">
    <property type="entry name" value="WH_DNA-bd_sf"/>
</dbReference>
<dbReference type="OrthoDB" id="9799175at2"/>
<dbReference type="InterPro" id="IPR001845">
    <property type="entry name" value="HTH_ArsR_DNA-bd_dom"/>
</dbReference>
<evidence type="ECO:0000256" key="2">
    <source>
        <dbReference type="ARBA" id="ARBA00023125"/>
    </source>
</evidence>
<keyword evidence="2" id="KW-0238">DNA-binding</keyword>
<protein>
    <submittedName>
        <fullName evidence="5">Transcriptional regulator, ArsR family</fullName>
    </submittedName>
</protein>
<dbReference type="CDD" id="cd00090">
    <property type="entry name" value="HTH_ARSR"/>
    <property type="match status" value="1"/>
</dbReference>
<dbReference type="EMBL" id="FMYM01000004">
    <property type="protein sequence ID" value="SDB99001.1"/>
    <property type="molecule type" value="Genomic_DNA"/>
</dbReference>
<dbReference type="GO" id="GO:0003677">
    <property type="term" value="F:DNA binding"/>
    <property type="evidence" value="ECO:0007669"/>
    <property type="project" value="UniProtKB-KW"/>
</dbReference>
<dbReference type="SUPFAM" id="SSF46785">
    <property type="entry name" value="Winged helix' DNA-binding domain"/>
    <property type="match status" value="1"/>
</dbReference>
<gene>
    <name evidence="5" type="ORF">SAMN05421737_104225</name>
</gene>